<organism evidence="2 3">
    <name type="scientific">Sandaracinobacteroides saxicola</name>
    <dbReference type="NCBI Taxonomy" id="2759707"/>
    <lineage>
        <taxon>Bacteria</taxon>
        <taxon>Pseudomonadati</taxon>
        <taxon>Pseudomonadota</taxon>
        <taxon>Alphaproteobacteria</taxon>
        <taxon>Sphingomonadales</taxon>
        <taxon>Sphingosinicellaceae</taxon>
        <taxon>Sandaracinobacteroides</taxon>
    </lineage>
</organism>
<dbReference type="InterPro" id="IPR012924">
    <property type="entry name" value="TfuA_core"/>
</dbReference>
<evidence type="ECO:0000313" key="3">
    <source>
        <dbReference type="Proteomes" id="UP000515292"/>
    </source>
</evidence>
<sequence>MTVHVFLGPSLPLPAAHALLETAHFHPPAAAGDIYAVARILGAGDRILLIDGLFEQTAAVWHKELLFALERGVALYGASSMGALRAAELDAFGMIGIGRIYAAISRGELTDDDEVAVVHADATQGYRSLSAAMVSLRFGLAGLRDSGVLVPKAHDHLVAAMKALPYAERSWPAAIAEARRIGLGATALDGLRLSASSDAKSADARAALSRVAMEEGASTLPSRVDFTLNRTSFWTALTADRDARDGEDFGLDGAALDLLRAVDPARDAIMERATLMAFAASTLPHWHPQPADLAAAAGRLARVNRLSTRTALAAWRERNQVSDPERWQALLSMEARVAELVARFAPSLGRFAAAAAVTTDRSSAVRELAVRAAAAFGSNYAGRLTATDHAIDVTLLQQWYEGRCGPMWPDPERHARSLGFDGLRPLLGHMVAAYLLEASDAFDDPGLDPAQQPLAGARA</sequence>
<proteinExistence type="predicted"/>
<dbReference type="Proteomes" id="UP000515292">
    <property type="component" value="Chromosome"/>
</dbReference>
<protein>
    <recommendedName>
        <fullName evidence="1">TfuA-like core domain-containing protein</fullName>
    </recommendedName>
</protein>
<accession>A0A7G5IIS8</accession>
<dbReference type="AlphaFoldDB" id="A0A7G5IIS8"/>
<evidence type="ECO:0000259" key="1">
    <source>
        <dbReference type="Pfam" id="PF07812"/>
    </source>
</evidence>
<keyword evidence="3" id="KW-1185">Reference proteome</keyword>
<dbReference type="Pfam" id="PF07812">
    <property type="entry name" value="TfuA"/>
    <property type="match status" value="1"/>
</dbReference>
<gene>
    <name evidence="2" type="ORF">H3309_01800</name>
</gene>
<reference evidence="2 3" key="1">
    <citation type="submission" date="2020-07" db="EMBL/GenBank/DDBJ databases">
        <title>Complete genome sequence for Sandaracinobacter sp. M6.</title>
        <authorList>
            <person name="Tang Y."/>
            <person name="Liu Q."/>
            <person name="Guo Z."/>
            <person name="Lei P."/>
            <person name="Huang B."/>
        </authorList>
    </citation>
    <scope>NUCLEOTIDE SEQUENCE [LARGE SCALE GENOMIC DNA]</scope>
    <source>
        <strain evidence="2 3">M6</strain>
    </source>
</reference>
<dbReference type="EMBL" id="CP059851">
    <property type="protein sequence ID" value="QMW23270.1"/>
    <property type="molecule type" value="Genomic_DNA"/>
</dbReference>
<name>A0A7G5IIS8_9SPHN</name>
<evidence type="ECO:0000313" key="2">
    <source>
        <dbReference type="EMBL" id="QMW23270.1"/>
    </source>
</evidence>
<dbReference type="RefSeq" id="WP_182296972.1">
    <property type="nucleotide sequence ID" value="NZ_CP059851.1"/>
</dbReference>
<dbReference type="KEGG" id="sand:H3309_01800"/>
<feature type="domain" description="TfuA-like core" evidence="1">
    <location>
        <begin position="51"/>
        <end position="170"/>
    </location>
</feature>